<evidence type="ECO:0000313" key="3">
    <source>
        <dbReference type="Proteomes" id="UP000233782"/>
    </source>
</evidence>
<organism evidence="2 3">
    <name type="scientific">Pontibacter ramchanderi</name>
    <dbReference type="NCBI Taxonomy" id="1179743"/>
    <lineage>
        <taxon>Bacteria</taxon>
        <taxon>Pseudomonadati</taxon>
        <taxon>Bacteroidota</taxon>
        <taxon>Cytophagia</taxon>
        <taxon>Cytophagales</taxon>
        <taxon>Hymenobacteraceae</taxon>
        <taxon>Pontibacter</taxon>
    </lineage>
</organism>
<evidence type="ECO:0000256" key="1">
    <source>
        <dbReference type="SAM" id="Phobius"/>
    </source>
</evidence>
<keyword evidence="1" id="KW-0812">Transmembrane</keyword>
<comment type="caution">
    <text evidence="2">The sequence shown here is derived from an EMBL/GenBank/DDBJ whole genome shotgun (WGS) entry which is preliminary data.</text>
</comment>
<dbReference type="EMBL" id="PJMU01000005">
    <property type="protein sequence ID" value="PKV62604.1"/>
    <property type="molecule type" value="Genomic_DNA"/>
</dbReference>
<dbReference type="Proteomes" id="UP000233782">
    <property type="component" value="Unassembled WGS sequence"/>
</dbReference>
<keyword evidence="1" id="KW-1133">Transmembrane helix</keyword>
<proteinExistence type="predicted"/>
<protein>
    <submittedName>
        <fullName evidence="2">Uncharacterized protein</fullName>
    </submittedName>
</protein>
<keyword evidence="3" id="KW-1185">Reference proteome</keyword>
<accession>A0A2N3U793</accession>
<reference evidence="2 3" key="1">
    <citation type="submission" date="2017-12" db="EMBL/GenBank/DDBJ databases">
        <title>Genomic Encyclopedia of Type Strains, Phase III (KMG-III): the genomes of soil and plant-associated and newly described type strains.</title>
        <authorList>
            <person name="Whitman W."/>
        </authorList>
    </citation>
    <scope>NUCLEOTIDE SEQUENCE [LARGE SCALE GENOMIC DNA]</scope>
    <source>
        <strain evidence="2 3">LP43</strain>
    </source>
</reference>
<keyword evidence="1" id="KW-0472">Membrane</keyword>
<feature type="transmembrane region" description="Helical" evidence="1">
    <location>
        <begin position="48"/>
        <end position="66"/>
    </location>
</feature>
<evidence type="ECO:0000313" key="2">
    <source>
        <dbReference type="EMBL" id="PKV62604.1"/>
    </source>
</evidence>
<gene>
    <name evidence="2" type="ORF">BD749_3807</name>
</gene>
<name>A0A2N3U793_9BACT</name>
<sequence length="72" mass="8366">MLTMKRSRQVPIRRVKLLLVLGVLLPFLVASFTSQLLCSKLVERLLSFGSIFLFVFLIFWIVANTIRQLLEE</sequence>
<dbReference type="AlphaFoldDB" id="A0A2N3U793"/>